<proteinExistence type="predicted"/>
<evidence type="ECO:0000313" key="4">
    <source>
        <dbReference type="Proteomes" id="UP001058860"/>
    </source>
</evidence>
<sequence length="140" mass="13931">MLIACNDAIRRHRRRVGTVAAALVLASALMLAHGAAGAGHLGGASGSAGMGAHDLTMGAHHPPAGADHGGLSLDDALAMCLAVTETAAFGFALLAVIAAWRCARHRPTVTAPRPAVARVAVAPPGAAARAGPAVLQVFLR</sequence>
<organism evidence="3 4">
    <name type="scientific">Svornostia abyssi</name>
    <dbReference type="NCBI Taxonomy" id="2898438"/>
    <lineage>
        <taxon>Bacteria</taxon>
        <taxon>Bacillati</taxon>
        <taxon>Actinomycetota</taxon>
        <taxon>Thermoleophilia</taxon>
        <taxon>Solirubrobacterales</taxon>
        <taxon>Baekduiaceae</taxon>
        <taxon>Svornostia</taxon>
    </lineage>
</organism>
<dbReference type="RefSeq" id="WP_353864451.1">
    <property type="nucleotide sequence ID" value="NZ_CP088295.1"/>
</dbReference>
<feature type="transmembrane region" description="Helical" evidence="1">
    <location>
        <begin position="76"/>
        <end position="100"/>
    </location>
</feature>
<dbReference type="EMBL" id="CP088295">
    <property type="protein sequence ID" value="UUY03954.1"/>
    <property type="molecule type" value="Genomic_DNA"/>
</dbReference>
<feature type="signal peptide" evidence="2">
    <location>
        <begin position="1"/>
        <end position="38"/>
    </location>
</feature>
<evidence type="ECO:0000256" key="1">
    <source>
        <dbReference type="SAM" id="Phobius"/>
    </source>
</evidence>
<keyword evidence="1" id="KW-0812">Transmembrane</keyword>
<accession>A0ABY5PH02</accession>
<evidence type="ECO:0000256" key="2">
    <source>
        <dbReference type="SAM" id="SignalP"/>
    </source>
</evidence>
<feature type="chain" id="PRO_5045307026" evidence="2">
    <location>
        <begin position="39"/>
        <end position="140"/>
    </location>
</feature>
<protein>
    <submittedName>
        <fullName evidence="3">Uncharacterized protein</fullName>
    </submittedName>
</protein>
<keyword evidence="2" id="KW-0732">Signal</keyword>
<keyword evidence="1" id="KW-0472">Membrane</keyword>
<reference evidence="4" key="1">
    <citation type="submission" date="2021-11" db="EMBL/GenBank/DDBJ databases">
        <title>Cultivation dependent microbiological survey of springs from the worlds oldest radium mine currently devoted to the extraction of radon-saturated water.</title>
        <authorList>
            <person name="Kapinusova G."/>
            <person name="Smrhova T."/>
            <person name="Strejcek M."/>
            <person name="Suman J."/>
            <person name="Jani K."/>
            <person name="Pajer P."/>
            <person name="Uhlik O."/>
        </authorList>
    </citation>
    <scope>NUCLEOTIDE SEQUENCE [LARGE SCALE GENOMIC DNA]</scope>
    <source>
        <strain evidence="4">J379</strain>
    </source>
</reference>
<keyword evidence="1" id="KW-1133">Transmembrane helix</keyword>
<evidence type="ECO:0000313" key="3">
    <source>
        <dbReference type="EMBL" id="UUY03954.1"/>
    </source>
</evidence>
<dbReference type="Proteomes" id="UP001058860">
    <property type="component" value="Chromosome"/>
</dbReference>
<keyword evidence="4" id="KW-1185">Reference proteome</keyword>
<gene>
    <name evidence="3" type="ORF">LRS13_00025</name>
</gene>
<name>A0ABY5PH02_9ACTN</name>